<comment type="caution">
    <text evidence="2">The sequence shown here is derived from an EMBL/GenBank/DDBJ whole genome shotgun (WGS) entry which is preliminary data.</text>
</comment>
<dbReference type="SUPFAM" id="SSF54160">
    <property type="entry name" value="Chromo domain-like"/>
    <property type="match status" value="1"/>
</dbReference>
<organism evidence="2">
    <name type="scientific">Tanacetum cinerariifolium</name>
    <name type="common">Dalmatian daisy</name>
    <name type="synonym">Chrysanthemum cinerariifolium</name>
    <dbReference type="NCBI Taxonomy" id="118510"/>
    <lineage>
        <taxon>Eukaryota</taxon>
        <taxon>Viridiplantae</taxon>
        <taxon>Streptophyta</taxon>
        <taxon>Embryophyta</taxon>
        <taxon>Tracheophyta</taxon>
        <taxon>Spermatophyta</taxon>
        <taxon>Magnoliopsida</taxon>
        <taxon>eudicotyledons</taxon>
        <taxon>Gunneridae</taxon>
        <taxon>Pentapetalae</taxon>
        <taxon>asterids</taxon>
        <taxon>campanulids</taxon>
        <taxon>Asterales</taxon>
        <taxon>Asteraceae</taxon>
        <taxon>Asteroideae</taxon>
        <taxon>Anthemideae</taxon>
        <taxon>Anthemidinae</taxon>
        <taxon>Tanacetum</taxon>
    </lineage>
</organism>
<reference evidence="2" key="1">
    <citation type="journal article" date="2019" name="Sci. Rep.">
        <title>Draft genome of Tanacetum cinerariifolium, the natural source of mosquito coil.</title>
        <authorList>
            <person name="Yamashiro T."/>
            <person name="Shiraishi A."/>
            <person name="Satake H."/>
            <person name="Nakayama K."/>
        </authorList>
    </citation>
    <scope>NUCLEOTIDE SEQUENCE</scope>
</reference>
<accession>A0A6L2NF35</accession>
<evidence type="ECO:0000259" key="1">
    <source>
        <dbReference type="Pfam" id="PF24626"/>
    </source>
</evidence>
<dbReference type="InterPro" id="IPR016197">
    <property type="entry name" value="Chromo-like_dom_sf"/>
</dbReference>
<dbReference type="EMBL" id="BKCJ010008986">
    <property type="protein sequence ID" value="GEU84868.1"/>
    <property type="molecule type" value="Genomic_DNA"/>
</dbReference>
<gene>
    <name evidence="2" type="ORF">Tci_056846</name>
</gene>
<dbReference type="PANTHER" id="PTHR46148:SF52">
    <property type="entry name" value="OS04G0603800 PROTEIN"/>
    <property type="match status" value="1"/>
</dbReference>
<proteinExistence type="predicted"/>
<feature type="domain" description="Tf2-1-like SH3-like" evidence="1">
    <location>
        <begin position="17"/>
        <end position="82"/>
    </location>
</feature>
<dbReference type="PANTHER" id="PTHR46148">
    <property type="entry name" value="CHROMO DOMAIN-CONTAINING PROTEIN"/>
    <property type="match status" value="1"/>
</dbReference>
<evidence type="ECO:0000313" key="2">
    <source>
        <dbReference type="EMBL" id="GEU84868.1"/>
    </source>
</evidence>
<name>A0A6L2NF35_TANCI</name>
<dbReference type="InterPro" id="IPR056924">
    <property type="entry name" value="SH3_Tf2-1"/>
</dbReference>
<protein>
    <submittedName>
        <fullName evidence="2">Copia protein</fullName>
    </submittedName>
</protein>
<dbReference type="Pfam" id="PF24626">
    <property type="entry name" value="SH3_Tf2-1"/>
    <property type="match status" value="1"/>
</dbReference>
<dbReference type="AlphaFoldDB" id="A0A6L2NF35"/>
<sequence>MRNQANTKRRELAFQEGDYVFVRIQSYRQKTLAKRRYEKLSPRFYGPYRILRKVGLVAYKLELPPDARIHSVFHVSMLKPAHGSFSSNPAPPLPITKDWEVDLQPSSVLAPHRVIEAGQPVLELLILWCHRPAEEATWENYDLLTTQFPDFHLEDKAFYREESNDTLPLKVYSRRKNRVKSSAGKGQFNSLLKYLIDPFYD</sequence>